<name>S7UF18_TOXGG</name>
<dbReference type="VEuPathDB" id="ToxoDB:TGGT1_411440"/>
<feature type="compositionally biased region" description="Polar residues" evidence="1">
    <location>
        <begin position="213"/>
        <end position="222"/>
    </location>
</feature>
<sequence>MFISANLGEGEGEASASADSQRTSTPVAHAQPEGRGEGKPGWRSGRPPSVGEGSPPGPPPTRQQVDPRLAHSGRGLVPGGSQATAPGDEGVAQSPEEEDKEKEFRVILEWLRGRLHSHYLFTVPLPLCLTRQAMWLHGGFFCPQRNQEWSIQQTVRPHRGAKEGDENLSMLCVEPSGDREFPGVSLSHGWLFLYPSMFISANLGEGEGEASASADSQRTSTPVAHAQPEGRGEGKPGWRSGRPPSVGEGSPPGPPPTRQQVDPRLAHSGRGLVPGGSQATAPGDEGVAQSPEEEDKEKEFREILEWLRGNVAPWRILLSTTQSRMVDSADCASTSWSEGG</sequence>
<reference evidence="2 3" key="1">
    <citation type="submission" date="2006-05" db="EMBL/GenBank/DDBJ databases">
        <authorList>
            <person name="Paulsen I."/>
        </authorList>
    </citation>
    <scope>NUCLEOTIDE SEQUENCE [LARGE SCALE GENOMIC DNA]</scope>
    <source>
        <strain evidence="2 3">GT1</strain>
    </source>
</reference>
<protein>
    <submittedName>
        <fullName evidence="2">Uncharacterized protein</fullName>
    </submittedName>
</protein>
<organism evidence="2 3">
    <name type="scientific">Toxoplasma gondii (strain ATCC 50853 / GT1)</name>
    <dbReference type="NCBI Taxonomy" id="507601"/>
    <lineage>
        <taxon>Eukaryota</taxon>
        <taxon>Sar</taxon>
        <taxon>Alveolata</taxon>
        <taxon>Apicomplexa</taxon>
        <taxon>Conoidasida</taxon>
        <taxon>Coccidia</taxon>
        <taxon>Eucoccidiorida</taxon>
        <taxon>Eimeriorina</taxon>
        <taxon>Sarcocystidae</taxon>
        <taxon>Toxoplasma</taxon>
    </lineage>
</organism>
<evidence type="ECO:0000313" key="3">
    <source>
        <dbReference type="Proteomes" id="UP000005641"/>
    </source>
</evidence>
<feature type="region of interest" description="Disordered" evidence="1">
    <location>
        <begin position="208"/>
        <end position="298"/>
    </location>
</feature>
<dbReference type="AlphaFoldDB" id="S7UF18"/>
<dbReference type="Proteomes" id="UP000005641">
    <property type="component" value="Unassembled WGS sequence"/>
</dbReference>
<dbReference type="EMBL" id="AAQM03000490">
    <property type="protein sequence ID" value="EPR56761.1"/>
    <property type="molecule type" value="Genomic_DNA"/>
</dbReference>
<feature type="compositionally biased region" description="Low complexity" evidence="1">
    <location>
        <begin position="43"/>
        <end position="53"/>
    </location>
</feature>
<reference evidence="2 3" key="2">
    <citation type="submission" date="2013-05" db="EMBL/GenBank/DDBJ databases">
        <authorList>
            <person name="Sibley D."/>
            <person name="Venepally P."/>
            <person name="Karamycheva S."/>
            <person name="Hadjithomas M."/>
            <person name="Khan A."/>
            <person name="Brunk B."/>
            <person name="Roos D."/>
            <person name="Caler E."/>
            <person name="Lorenzi H."/>
        </authorList>
    </citation>
    <scope>NUCLEOTIDE SEQUENCE [LARGE SCALE GENOMIC DNA]</scope>
    <source>
        <strain evidence="2 3">GT1</strain>
    </source>
</reference>
<feature type="region of interest" description="Disordered" evidence="1">
    <location>
        <begin position="1"/>
        <end position="99"/>
    </location>
</feature>
<proteinExistence type="predicted"/>
<comment type="caution">
    <text evidence="2">The sequence shown here is derived from an EMBL/GenBank/DDBJ whole genome shotgun (WGS) entry which is preliminary data.</text>
</comment>
<evidence type="ECO:0000256" key="1">
    <source>
        <dbReference type="SAM" id="MobiDB-lite"/>
    </source>
</evidence>
<feature type="compositionally biased region" description="Polar residues" evidence="1">
    <location>
        <begin position="17"/>
        <end position="26"/>
    </location>
</feature>
<accession>S7UF18</accession>
<feature type="compositionally biased region" description="Low complexity" evidence="1">
    <location>
        <begin position="239"/>
        <end position="249"/>
    </location>
</feature>
<gene>
    <name evidence="2" type="ORF">TGGT1_411440</name>
</gene>
<evidence type="ECO:0000313" key="2">
    <source>
        <dbReference type="EMBL" id="EPR56761.1"/>
    </source>
</evidence>